<feature type="transmembrane region" description="Helical" evidence="5">
    <location>
        <begin position="48"/>
        <end position="72"/>
    </location>
</feature>
<feature type="transmembrane region" description="Helical" evidence="5">
    <location>
        <begin position="174"/>
        <end position="192"/>
    </location>
</feature>
<dbReference type="Proteomes" id="UP001152747">
    <property type="component" value="Unassembled WGS sequence"/>
</dbReference>
<feature type="transmembrane region" description="Helical" evidence="5">
    <location>
        <begin position="123"/>
        <end position="146"/>
    </location>
</feature>
<dbReference type="Gene3D" id="1.20.1070.10">
    <property type="entry name" value="Rhodopsin 7-helix transmembrane proteins"/>
    <property type="match status" value="1"/>
</dbReference>
<comment type="subcellular location">
    <subcellularLocation>
        <location evidence="1">Membrane</location>
    </subcellularLocation>
</comment>
<feature type="transmembrane region" description="Helical" evidence="5">
    <location>
        <begin position="243"/>
        <end position="264"/>
    </location>
</feature>
<dbReference type="PANTHER" id="PTHR23360:SF37">
    <property type="entry name" value="G-PROTEIN COUPLED RECEPTORS FAMILY 1 PROFILE DOMAIN-CONTAINING PROTEIN"/>
    <property type="match status" value="1"/>
</dbReference>
<comment type="caution">
    <text evidence="7">The sequence shown here is derived from an EMBL/GenBank/DDBJ whole genome shotgun (WGS) entry which is preliminary data.</text>
</comment>
<feature type="transmembrane region" description="Helical" evidence="5">
    <location>
        <begin position="12"/>
        <end position="36"/>
    </location>
</feature>
<keyword evidence="3 5" id="KW-1133">Transmembrane helix</keyword>
<feature type="domain" description="G-protein coupled receptors family 1 profile" evidence="6">
    <location>
        <begin position="27"/>
        <end position="265"/>
    </location>
</feature>
<dbReference type="SUPFAM" id="SSF81321">
    <property type="entry name" value="Family A G protein-coupled receptor-like"/>
    <property type="match status" value="1"/>
</dbReference>
<dbReference type="SMART" id="SM01381">
    <property type="entry name" value="7TM_GPCR_Srsx"/>
    <property type="match status" value="1"/>
</dbReference>
<evidence type="ECO:0000313" key="8">
    <source>
        <dbReference type="Proteomes" id="UP001152747"/>
    </source>
</evidence>
<evidence type="ECO:0000313" key="7">
    <source>
        <dbReference type="EMBL" id="CAI5453637.1"/>
    </source>
</evidence>
<evidence type="ECO:0000259" key="6">
    <source>
        <dbReference type="PROSITE" id="PS50262"/>
    </source>
</evidence>
<evidence type="ECO:0000256" key="4">
    <source>
        <dbReference type="ARBA" id="ARBA00023136"/>
    </source>
</evidence>
<dbReference type="PROSITE" id="PS50262">
    <property type="entry name" value="G_PROTEIN_RECEP_F1_2"/>
    <property type="match status" value="1"/>
</dbReference>
<name>A0A9P1J0R0_9PELO</name>
<gene>
    <name evidence="7" type="ORF">CAMP_LOCUS16274</name>
</gene>
<dbReference type="OrthoDB" id="5873055at2759"/>
<sequence>MEDEVDRRNELFIATEIVFFAIIGGFGNINLMIIVIKKKDLWSKSSYLTILLSASHLFCLLSELQNAIYLFLNIHVRRDQCYSRIAVYLFVISWQAALMLMIVVDMCVIVFFHVFYKKTATKTYLTIILTPPIAYGLFIAIGGYFYTNDDVLEYCNPPLAITKNFRRIWTQSNVVINTMTLVLFFVLLVYYYNHRKNVHTRDTRKIVKRLKVSILFFVCTWYLGLLAGEIVEFLNFPDDVKAVVHGNLITPVLLSYTQTFYIIIWRSSEFRKTFLELWSWVPGVKKMLKKKNIVMKVSPGTIS</sequence>
<evidence type="ECO:0000256" key="3">
    <source>
        <dbReference type="ARBA" id="ARBA00022989"/>
    </source>
</evidence>
<keyword evidence="4 5" id="KW-0472">Membrane</keyword>
<organism evidence="7 8">
    <name type="scientific">Caenorhabditis angaria</name>
    <dbReference type="NCBI Taxonomy" id="860376"/>
    <lineage>
        <taxon>Eukaryota</taxon>
        <taxon>Metazoa</taxon>
        <taxon>Ecdysozoa</taxon>
        <taxon>Nematoda</taxon>
        <taxon>Chromadorea</taxon>
        <taxon>Rhabditida</taxon>
        <taxon>Rhabditina</taxon>
        <taxon>Rhabditomorpha</taxon>
        <taxon>Rhabditoidea</taxon>
        <taxon>Rhabditidae</taxon>
        <taxon>Peloderinae</taxon>
        <taxon>Caenorhabditis</taxon>
    </lineage>
</organism>
<evidence type="ECO:0000256" key="5">
    <source>
        <dbReference type="SAM" id="Phobius"/>
    </source>
</evidence>
<dbReference type="InterPro" id="IPR017452">
    <property type="entry name" value="GPCR_Rhodpsn_7TM"/>
</dbReference>
<keyword evidence="2 5" id="KW-0812">Transmembrane</keyword>
<dbReference type="Pfam" id="PF10320">
    <property type="entry name" value="7TM_GPCR_Srsx"/>
    <property type="match status" value="1"/>
</dbReference>
<dbReference type="InterPro" id="IPR000276">
    <property type="entry name" value="GPCR_Rhodpsn"/>
</dbReference>
<proteinExistence type="predicted"/>
<accession>A0A9P1J0R0</accession>
<evidence type="ECO:0000256" key="1">
    <source>
        <dbReference type="ARBA" id="ARBA00004370"/>
    </source>
</evidence>
<dbReference type="GO" id="GO:0004930">
    <property type="term" value="F:G protein-coupled receptor activity"/>
    <property type="evidence" value="ECO:0007669"/>
    <property type="project" value="InterPro"/>
</dbReference>
<feature type="transmembrane region" description="Helical" evidence="5">
    <location>
        <begin position="212"/>
        <end position="231"/>
    </location>
</feature>
<keyword evidence="8" id="KW-1185">Reference proteome</keyword>
<dbReference type="AlphaFoldDB" id="A0A9P1J0R0"/>
<reference evidence="7" key="1">
    <citation type="submission" date="2022-11" db="EMBL/GenBank/DDBJ databases">
        <authorList>
            <person name="Kikuchi T."/>
        </authorList>
    </citation>
    <scope>NUCLEOTIDE SEQUENCE</scope>
    <source>
        <strain evidence="7">PS1010</strain>
    </source>
</reference>
<dbReference type="PANTHER" id="PTHR23360">
    <property type="entry name" value="G-PROTEIN COUPLED RECEPTORS FAMILY 1 PROFILE DOMAIN-CONTAINING PROTEIN-RELATED"/>
    <property type="match status" value="1"/>
</dbReference>
<evidence type="ECO:0000256" key="2">
    <source>
        <dbReference type="ARBA" id="ARBA00022692"/>
    </source>
</evidence>
<dbReference type="InterPro" id="IPR047130">
    <property type="entry name" value="7TM_GPCR_Srsx_nematod"/>
</dbReference>
<dbReference type="GO" id="GO:0016020">
    <property type="term" value="C:membrane"/>
    <property type="evidence" value="ECO:0007669"/>
    <property type="project" value="UniProtKB-SubCell"/>
</dbReference>
<dbReference type="EMBL" id="CANHGI010000005">
    <property type="protein sequence ID" value="CAI5453637.1"/>
    <property type="molecule type" value="Genomic_DNA"/>
</dbReference>
<feature type="transmembrane region" description="Helical" evidence="5">
    <location>
        <begin position="92"/>
        <end position="116"/>
    </location>
</feature>
<dbReference type="InterPro" id="IPR019424">
    <property type="entry name" value="7TM_GPCR_Srsx"/>
</dbReference>
<protein>
    <recommendedName>
        <fullName evidence="6">G-protein coupled receptors family 1 profile domain-containing protein</fullName>
    </recommendedName>
</protein>